<dbReference type="Gene3D" id="1.20.1280.50">
    <property type="match status" value="1"/>
</dbReference>
<sequence length="483" mass="56015">MSQDATLPSNWALHTVSPGLWKRIFSFLYGYSEPYAWSWCTSTFYIMNASQVCSLWRDIILSTPELWTDIRVWVPYRPSEHRSQFINSKLLTLVLQNSRSLPLKMRLSHHTSMIKLDKNWYDLEVVKLFLQATVRATELVLYFNHAEEDVSQWIERDDIQSGRKLQKLSLTLPRKGVGELIQYISKLWVDAPDLRSLVLTHAFDTQITLDCICNFYTFDFPFHQLSSLEVTESVIYTDALLRILSLTPSLITATFEEVWGDKWDKLELKVCTLQFLTDLSLGGGRGPSPSLTRLLEFLVLPSLTTLTIIDDRQWSAESFEKFLVNSSPRIQHLRFDVSDSSEADKIQCLRMLPSRYIRTLDLQNKNPGRRNTPSMYLGGAFCSAMREWDSSNEGFALCPNLEKLTIDYTDLCDTTARIFSDMIEERWRRSPKGRNFRLEITRAPYDAKHDAKKLSEMIRLLILRKEGLNLTLDHSNWLAKLIV</sequence>
<protein>
    <submittedName>
        <fullName evidence="1">Uncharacterized protein</fullName>
    </submittedName>
</protein>
<dbReference type="InParanoid" id="A0A409YA45"/>
<dbReference type="InterPro" id="IPR032675">
    <property type="entry name" value="LRR_dom_sf"/>
</dbReference>
<evidence type="ECO:0000313" key="2">
    <source>
        <dbReference type="Proteomes" id="UP000284706"/>
    </source>
</evidence>
<dbReference type="AlphaFoldDB" id="A0A409YA45"/>
<dbReference type="Proteomes" id="UP000284706">
    <property type="component" value="Unassembled WGS sequence"/>
</dbReference>
<dbReference type="EMBL" id="NHYE01001041">
    <property type="protein sequence ID" value="PPQ99878.1"/>
    <property type="molecule type" value="Genomic_DNA"/>
</dbReference>
<dbReference type="Gene3D" id="3.80.10.10">
    <property type="entry name" value="Ribonuclease Inhibitor"/>
    <property type="match status" value="1"/>
</dbReference>
<dbReference type="SUPFAM" id="SSF52047">
    <property type="entry name" value="RNI-like"/>
    <property type="match status" value="1"/>
</dbReference>
<keyword evidence="2" id="KW-1185">Reference proteome</keyword>
<accession>A0A409YA45</accession>
<organism evidence="1 2">
    <name type="scientific">Gymnopilus dilepis</name>
    <dbReference type="NCBI Taxonomy" id="231916"/>
    <lineage>
        <taxon>Eukaryota</taxon>
        <taxon>Fungi</taxon>
        <taxon>Dikarya</taxon>
        <taxon>Basidiomycota</taxon>
        <taxon>Agaricomycotina</taxon>
        <taxon>Agaricomycetes</taxon>
        <taxon>Agaricomycetidae</taxon>
        <taxon>Agaricales</taxon>
        <taxon>Agaricineae</taxon>
        <taxon>Hymenogastraceae</taxon>
        <taxon>Gymnopilus</taxon>
    </lineage>
</organism>
<evidence type="ECO:0000313" key="1">
    <source>
        <dbReference type="EMBL" id="PPQ99878.1"/>
    </source>
</evidence>
<name>A0A409YA45_9AGAR</name>
<dbReference type="OrthoDB" id="3022831at2759"/>
<comment type="caution">
    <text evidence="1">The sequence shown here is derived from an EMBL/GenBank/DDBJ whole genome shotgun (WGS) entry which is preliminary data.</text>
</comment>
<gene>
    <name evidence="1" type="ORF">CVT26_009326</name>
</gene>
<reference evidence="1 2" key="1">
    <citation type="journal article" date="2018" name="Evol. Lett.">
        <title>Horizontal gene cluster transfer increased hallucinogenic mushroom diversity.</title>
        <authorList>
            <person name="Reynolds H.T."/>
            <person name="Vijayakumar V."/>
            <person name="Gluck-Thaler E."/>
            <person name="Korotkin H.B."/>
            <person name="Matheny P.B."/>
            <person name="Slot J.C."/>
        </authorList>
    </citation>
    <scope>NUCLEOTIDE SEQUENCE [LARGE SCALE GENOMIC DNA]</scope>
    <source>
        <strain evidence="1 2">SRW20</strain>
    </source>
</reference>
<proteinExistence type="predicted"/>